<dbReference type="GeneID" id="28823761"/>
<dbReference type="EMBL" id="KQ947405">
    <property type="protein sequence ID" value="KUJ23508.1"/>
    <property type="molecule type" value="Genomic_DNA"/>
</dbReference>
<evidence type="ECO:0000313" key="1">
    <source>
        <dbReference type="EMBL" id="KUJ23508.1"/>
    </source>
</evidence>
<organism evidence="1 2">
    <name type="scientific">Mollisia scopiformis</name>
    <name type="common">Conifer needle endophyte fungus</name>
    <name type="synonym">Phialocephala scopiformis</name>
    <dbReference type="NCBI Taxonomy" id="149040"/>
    <lineage>
        <taxon>Eukaryota</taxon>
        <taxon>Fungi</taxon>
        <taxon>Dikarya</taxon>
        <taxon>Ascomycota</taxon>
        <taxon>Pezizomycotina</taxon>
        <taxon>Leotiomycetes</taxon>
        <taxon>Helotiales</taxon>
        <taxon>Mollisiaceae</taxon>
        <taxon>Mollisia</taxon>
    </lineage>
</organism>
<keyword evidence="2" id="KW-1185">Reference proteome</keyword>
<sequence>MWSARSANDGYMLRALRLGTHLLFYLSSLTDWNHPHAFMGQHMPSMFSSQPGGHTT</sequence>
<evidence type="ECO:0000313" key="2">
    <source>
        <dbReference type="Proteomes" id="UP000070700"/>
    </source>
</evidence>
<proteinExistence type="predicted"/>
<gene>
    <name evidence="1" type="ORF">LY89DRAFT_680251</name>
</gene>
<reference evidence="1 2" key="1">
    <citation type="submission" date="2015-10" db="EMBL/GenBank/DDBJ databases">
        <title>Full genome of DAOMC 229536 Phialocephala scopiformis, a fungal endophyte of spruce producing the potent anti-insectan compound rugulosin.</title>
        <authorList>
            <consortium name="DOE Joint Genome Institute"/>
            <person name="Walker A.K."/>
            <person name="Frasz S.L."/>
            <person name="Seifert K.A."/>
            <person name="Miller J.D."/>
            <person name="Mondo S.J."/>
            <person name="Labutti K."/>
            <person name="Lipzen A."/>
            <person name="Dockter R."/>
            <person name="Kennedy M."/>
            <person name="Grigoriev I.V."/>
            <person name="Spatafora J.W."/>
        </authorList>
    </citation>
    <scope>NUCLEOTIDE SEQUENCE [LARGE SCALE GENOMIC DNA]</scope>
    <source>
        <strain evidence="1 2">CBS 120377</strain>
    </source>
</reference>
<accession>A0A194XTH2</accession>
<dbReference type="InParanoid" id="A0A194XTH2"/>
<protein>
    <submittedName>
        <fullName evidence="1">Uncharacterized protein</fullName>
    </submittedName>
</protein>
<name>A0A194XTH2_MOLSC</name>
<dbReference type="AlphaFoldDB" id="A0A194XTH2"/>
<dbReference type="Proteomes" id="UP000070700">
    <property type="component" value="Unassembled WGS sequence"/>
</dbReference>
<dbReference type="RefSeq" id="XP_018077863.1">
    <property type="nucleotide sequence ID" value="XM_018214035.1"/>
</dbReference>
<dbReference type="KEGG" id="psco:LY89DRAFT_680251"/>